<dbReference type="GO" id="GO:0006952">
    <property type="term" value="P:defense response"/>
    <property type="evidence" value="ECO:0007669"/>
    <property type="project" value="InterPro"/>
</dbReference>
<dbReference type="Pfam" id="PF01582">
    <property type="entry name" value="TIR"/>
    <property type="match status" value="1"/>
</dbReference>
<dbReference type="Proteomes" id="UP001177003">
    <property type="component" value="Chromosome 7"/>
</dbReference>
<dbReference type="FunFam" id="3.40.50.10140:FF:000007">
    <property type="entry name" value="Disease resistance protein (TIR-NBS-LRR class)"/>
    <property type="match status" value="1"/>
</dbReference>
<dbReference type="SUPFAM" id="SSF52200">
    <property type="entry name" value="Toll/Interleukin receptor TIR domain"/>
    <property type="match status" value="1"/>
</dbReference>
<dbReference type="SUPFAM" id="SSF52058">
    <property type="entry name" value="L domain-like"/>
    <property type="match status" value="1"/>
</dbReference>
<dbReference type="SUPFAM" id="SSF52540">
    <property type="entry name" value="P-loop containing nucleoside triphosphate hydrolases"/>
    <property type="match status" value="1"/>
</dbReference>
<evidence type="ECO:0000259" key="3">
    <source>
        <dbReference type="PROSITE" id="PS50104"/>
    </source>
</evidence>
<dbReference type="Pfam" id="PF00931">
    <property type="entry name" value="NB-ARC"/>
    <property type="match status" value="1"/>
</dbReference>
<dbReference type="GO" id="GO:0007165">
    <property type="term" value="P:signal transduction"/>
    <property type="evidence" value="ECO:0007669"/>
    <property type="project" value="InterPro"/>
</dbReference>
<keyword evidence="2" id="KW-0520">NAD</keyword>
<organism evidence="4 5">
    <name type="scientific">Lactuca saligna</name>
    <name type="common">Willowleaf lettuce</name>
    <dbReference type="NCBI Taxonomy" id="75948"/>
    <lineage>
        <taxon>Eukaryota</taxon>
        <taxon>Viridiplantae</taxon>
        <taxon>Streptophyta</taxon>
        <taxon>Embryophyta</taxon>
        <taxon>Tracheophyta</taxon>
        <taxon>Spermatophyta</taxon>
        <taxon>Magnoliopsida</taxon>
        <taxon>eudicotyledons</taxon>
        <taxon>Gunneridae</taxon>
        <taxon>Pentapetalae</taxon>
        <taxon>asterids</taxon>
        <taxon>campanulids</taxon>
        <taxon>Asterales</taxon>
        <taxon>Asteraceae</taxon>
        <taxon>Cichorioideae</taxon>
        <taxon>Cichorieae</taxon>
        <taxon>Lactucinae</taxon>
        <taxon>Lactuca</taxon>
    </lineage>
</organism>
<proteinExistence type="predicted"/>
<evidence type="ECO:0000256" key="1">
    <source>
        <dbReference type="ARBA" id="ARBA00022614"/>
    </source>
</evidence>
<dbReference type="Gene3D" id="3.40.50.300">
    <property type="entry name" value="P-loop containing nucleotide triphosphate hydrolases"/>
    <property type="match status" value="1"/>
</dbReference>
<dbReference type="SMART" id="SM00255">
    <property type="entry name" value="TIR"/>
    <property type="match status" value="1"/>
</dbReference>
<reference evidence="4" key="1">
    <citation type="submission" date="2023-04" db="EMBL/GenBank/DDBJ databases">
        <authorList>
            <person name="Vijverberg K."/>
            <person name="Xiong W."/>
            <person name="Schranz E."/>
        </authorList>
    </citation>
    <scope>NUCLEOTIDE SEQUENCE</scope>
</reference>
<dbReference type="PANTHER" id="PTHR11017">
    <property type="entry name" value="LEUCINE-RICH REPEAT-CONTAINING PROTEIN"/>
    <property type="match status" value="1"/>
</dbReference>
<feature type="domain" description="TIR" evidence="3">
    <location>
        <begin position="18"/>
        <end position="184"/>
    </location>
</feature>
<dbReference type="InterPro" id="IPR027417">
    <property type="entry name" value="P-loop_NTPase"/>
</dbReference>
<dbReference type="PRINTS" id="PR00364">
    <property type="entry name" value="DISEASERSIST"/>
</dbReference>
<dbReference type="EMBL" id="OX465083">
    <property type="protein sequence ID" value="CAI9293465.1"/>
    <property type="molecule type" value="Genomic_DNA"/>
</dbReference>
<dbReference type="AlphaFoldDB" id="A0AA35ZIW7"/>
<dbReference type="InterPro" id="IPR032675">
    <property type="entry name" value="LRR_dom_sf"/>
</dbReference>
<gene>
    <name evidence="4" type="ORF">LSALG_LOCUS32489</name>
</gene>
<keyword evidence="5" id="KW-1185">Reference proteome</keyword>
<dbReference type="Gene3D" id="3.80.10.10">
    <property type="entry name" value="Ribonuclease Inhibitor"/>
    <property type="match status" value="1"/>
</dbReference>
<name>A0AA35ZIW7_LACSI</name>
<protein>
    <recommendedName>
        <fullName evidence="3">TIR domain-containing protein</fullName>
    </recommendedName>
</protein>
<dbReference type="InterPro" id="IPR002182">
    <property type="entry name" value="NB-ARC"/>
</dbReference>
<keyword evidence="1" id="KW-0433">Leucine-rich repeat</keyword>
<sequence>MASSASSSTIASPATNNSRYDVFISFRGEDTRFSFTDHLYEALVGAGIRTFRDDDSTNSAADLKPEIERAITASRASIVVLSKNYANSTLCLDELVLIMERRKTFYHIVIPVFYHVDPSHVREQENSFSLKVNTDVEGFQMKVERWKAALTEVANLEGKVLTGPETKFIADIVSTIGHKLRLKLVSTPPHLTGMDTRAEAINFWVKDKQDAEVLTICGMAGSGKTTLAKYIYESNLLKFESSSFLEDIGKICEQPYGLCALQEQLLADILEEKKKELDVTRYKSQIENVLQKKRVLIVLDDIDKKEQLEALLGSEKINTESKIIITSRLPTIQTWFMSTYLKCKEHKLELLNEHESLELLSWYAFGSKIPMEGFKELASQAAEYCSGNPLALKLLGSLFVNSKDPRKRNNIDFWISTLNLLERDPDYRIQGILRMSYEYLPFLTYRELFLHIACFFIGEDEDYVVKILEPDYCATAGIPEAFEADSLAKMDNLKLLQLNYVELSGSYDDFPEDLRWLCWHGFQLGTIPSDFFMGNLVAIDMSYSRLQLFEPPMVIKPLKILNFKDSHSLLKICNISRLPNLETLILWNCYSLVHVCDTIEDLKSLSLLNMTGCEHLLKGSNLKFPHSLERIWLKNCNIDFELSDYSILSFQIHSMLQYLHLGNNLFEFLPDYNHLKSLRVLELSFCSRLKRIECLPNTLEELFTTCCELLENISFQSHRFALREFDYEGCINLLEVEGLLKLVPILRIDERDLGHMKWLKDYQDLEVSLIGDYQLTSGRSHHIQMLYEFGITSTFLPNITNPNITHDYISQSSSLSFTIPPSPKTLKGLNITFKYTITEEKHQHNQPIFAKITNTTKGLDLIYNPMVFGKPKFNEVAVWLSYWSMGNLLDIGDKVNVCFIVENGLEVHECGAKLVYANEDDDMENNMEWEESLLGDLSRFKLSTDTYYLCRRDFFKSMEVDGPTPSWFRDSVGYKIDYTEIQGWRKTGRSQKP</sequence>
<dbReference type="Gene3D" id="1.10.8.430">
    <property type="entry name" value="Helical domain of apoptotic protease-activating factors"/>
    <property type="match status" value="1"/>
</dbReference>
<dbReference type="InterPro" id="IPR035897">
    <property type="entry name" value="Toll_tir_struct_dom_sf"/>
</dbReference>
<dbReference type="PROSITE" id="PS51450">
    <property type="entry name" value="LRR"/>
    <property type="match status" value="1"/>
</dbReference>
<dbReference type="Gene3D" id="3.40.50.10140">
    <property type="entry name" value="Toll/interleukin-1 receptor homology (TIR) domain"/>
    <property type="match status" value="1"/>
</dbReference>
<dbReference type="GO" id="GO:0043531">
    <property type="term" value="F:ADP binding"/>
    <property type="evidence" value="ECO:0007669"/>
    <property type="project" value="InterPro"/>
</dbReference>
<dbReference type="InterPro" id="IPR042197">
    <property type="entry name" value="Apaf_helical"/>
</dbReference>
<dbReference type="InterPro" id="IPR044974">
    <property type="entry name" value="Disease_R_plants"/>
</dbReference>
<dbReference type="InterPro" id="IPR000157">
    <property type="entry name" value="TIR_dom"/>
</dbReference>
<dbReference type="InterPro" id="IPR001611">
    <property type="entry name" value="Leu-rich_rpt"/>
</dbReference>
<evidence type="ECO:0000313" key="5">
    <source>
        <dbReference type="Proteomes" id="UP001177003"/>
    </source>
</evidence>
<dbReference type="PROSITE" id="PS50104">
    <property type="entry name" value="TIR"/>
    <property type="match status" value="1"/>
</dbReference>
<evidence type="ECO:0000256" key="2">
    <source>
        <dbReference type="ARBA" id="ARBA00023027"/>
    </source>
</evidence>
<dbReference type="PANTHER" id="PTHR11017:SF325">
    <property type="entry name" value="NB-ARC-RELATED"/>
    <property type="match status" value="1"/>
</dbReference>
<evidence type="ECO:0000313" key="4">
    <source>
        <dbReference type="EMBL" id="CAI9293465.1"/>
    </source>
</evidence>
<accession>A0AA35ZIW7</accession>